<dbReference type="GO" id="GO:0005789">
    <property type="term" value="C:endoplasmic reticulum membrane"/>
    <property type="evidence" value="ECO:0007669"/>
    <property type="project" value="TreeGrafter"/>
</dbReference>
<evidence type="ECO:0000256" key="4">
    <source>
        <dbReference type="ARBA" id="ARBA00022597"/>
    </source>
</evidence>
<keyword evidence="7 8" id="KW-0472">Membrane</keyword>
<dbReference type="InterPro" id="IPR020846">
    <property type="entry name" value="MFS_dom"/>
</dbReference>
<feature type="transmembrane region" description="Helical" evidence="8">
    <location>
        <begin position="394"/>
        <end position="414"/>
    </location>
</feature>
<dbReference type="InterPro" id="IPR000849">
    <property type="entry name" value="Sugar_P_transporter"/>
</dbReference>
<feature type="transmembrane region" description="Helical" evidence="8">
    <location>
        <begin position="72"/>
        <end position="98"/>
    </location>
</feature>
<comment type="similarity">
    <text evidence="2">Belongs to the major facilitator superfamily. Organophosphate:Pi antiporter (OPA) (TC 2.A.1.4) family.</text>
</comment>
<dbReference type="AlphaFoldDB" id="A0AAU9IJ90"/>
<feature type="transmembrane region" description="Helical" evidence="8">
    <location>
        <begin position="169"/>
        <end position="191"/>
    </location>
</feature>
<comment type="caution">
    <text evidence="10">The sequence shown here is derived from an EMBL/GenBank/DDBJ whole genome shotgun (WGS) entry which is preliminary data.</text>
</comment>
<name>A0AAU9IJ90_9CILI</name>
<feature type="transmembrane region" description="Helical" evidence="8">
    <location>
        <begin position="267"/>
        <end position="288"/>
    </location>
</feature>
<proteinExistence type="inferred from homology"/>
<dbReference type="InterPro" id="IPR011701">
    <property type="entry name" value="MFS"/>
</dbReference>
<feature type="transmembrane region" description="Helical" evidence="8">
    <location>
        <begin position="295"/>
        <end position="315"/>
    </location>
</feature>
<evidence type="ECO:0000313" key="10">
    <source>
        <dbReference type="EMBL" id="CAG9312253.1"/>
    </source>
</evidence>
<dbReference type="Gene3D" id="1.20.1250.20">
    <property type="entry name" value="MFS general substrate transporter like domains"/>
    <property type="match status" value="2"/>
</dbReference>
<evidence type="ECO:0000313" key="11">
    <source>
        <dbReference type="Proteomes" id="UP001162131"/>
    </source>
</evidence>
<evidence type="ECO:0000256" key="1">
    <source>
        <dbReference type="ARBA" id="ARBA00004141"/>
    </source>
</evidence>
<feature type="transmembrane region" description="Helical" evidence="8">
    <location>
        <begin position="368"/>
        <end position="388"/>
    </location>
</feature>
<evidence type="ECO:0000256" key="3">
    <source>
        <dbReference type="ARBA" id="ARBA00022448"/>
    </source>
</evidence>
<evidence type="ECO:0000256" key="2">
    <source>
        <dbReference type="ARBA" id="ARBA00009598"/>
    </source>
</evidence>
<dbReference type="PANTHER" id="PTHR43184">
    <property type="entry name" value="MAJOR FACILITATOR SUPERFAMILY TRANSPORTER 16, ISOFORM B"/>
    <property type="match status" value="1"/>
</dbReference>
<feature type="transmembrane region" description="Helical" evidence="8">
    <location>
        <begin position="104"/>
        <end position="128"/>
    </location>
</feature>
<dbReference type="Pfam" id="PF07690">
    <property type="entry name" value="MFS_1"/>
    <property type="match status" value="1"/>
</dbReference>
<dbReference type="PROSITE" id="PS50850">
    <property type="entry name" value="MFS"/>
    <property type="match status" value="1"/>
</dbReference>
<dbReference type="SUPFAM" id="SSF103473">
    <property type="entry name" value="MFS general substrate transporter"/>
    <property type="match status" value="1"/>
</dbReference>
<evidence type="ECO:0000256" key="7">
    <source>
        <dbReference type="ARBA" id="ARBA00023136"/>
    </source>
</evidence>
<dbReference type="InterPro" id="IPR036259">
    <property type="entry name" value="MFS_trans_sf"/>
</dbReference>
<keyword evidence="11" id="KW-1185">Reference proteome</keyword>
<dbReference type="GO" id="GO:0022857">
    <property type="term" value="F:transmembrane transporter activity"/>
    <property type="evidence" value="ECO:0007669"/>
    <property type="project" value="InterPro"/>
</dbReference>
<protein>
    <recommendedName>
        <fullName evidence="9">Major facilitator superfamily (MFS) profile domain-containing protein</fullName>
    </recommendedName>
</protein>
<feature type="transmembrane region" description="Helical" evidence="8">
    <location>
        <begin position="140"/>
        <end position="163"/>
    </location>
</feature>
<keyword evidence="3" id="KW-0813">Transport</keyword>
<evidence type="ECO:0000256" key="8">
    <source>
        <dbReference type="SAM" id="Phobius"/>
    </source>
</evidence>
<feature type="transmembrane region" description="Helical" evidence="8">
    <location>
        <begin position="225"/>
        <end position="247"/>
    </location>
</feature>
<feature type="transmembrane region" description="Helical" evidence="8">
    <location>
        <begin position="40"/>
        <end position="60"/>
    </location>
</feature>
<dbReference type="Proteomes" id="UP001162131">
    <property type="component" value="Unassembled WGS sequence"/>
</dbReference>
<keyword evidence="5 8" id="KW-0812">Transmembrane</keyword>
<dbReference type="EMBL" id="CAJZBQ010000005">
    <property type="protein sequence ID" value="CAG9312253.1"/>
    <property type="molecule type" value="Genomic_DNA"/>
</dbReference>
<dbReference type="PANTHER" id="PTHR43184:SF12">
    <property type="entry name" value="SUGAR PHOSPHATE EXCHANGER 3"/>
    <property type="match status" value="1"/>
</dbReference>
<comment type="subcellular location">
    <subcellularLocation>
        <location evidence="1">Membrane</location>
        <topology evidence="1">Multi-pass membrane protein</topology>
    </subcellularLocation>
</comment>
<feature type="domain" description="Major facilitator superfamily (MFS) profile" evidence="9">
    <location>
        <begin position="7"/>
        <end position="418"/>
    </location>
</feature>
<reference evidence="10" key="1">
    <citation type="submission" date="2021-09" db="EMBL/GenBank/DDBJ databases">
        <authorList>
            <consortium name="AG Swart"/>
            <person name="Singh M."/>
            <person name="Singh A."/>
            <person name="Seah K."/>
            <person name="Emmerich C."/>
        </authorList>
    </citation>
    <scope>NUCLEOTIDE SEQUENCE</scope>
    <source>
        <strain evidence="10">ATCC30299</strain>
    </source>
</reference>
<gene>
    <name evidence="10" type="ORF">BSTOLATCC_MIC5495</name>
</gene>
<sequence length="450" mass="49082">MNRLVKSQLIVFILSFLCNLSRHAVLESWIMAKPEVNQTLGFSSTWLGSFDMVFLMCYAAGNFISGILGDSYPVVMVVSISMLSAGGVFLIIILLALLNVTHPGAYIGFFGFLGFFFSAVWPGTVAIMGTWFSKGSRGKILGLWSANTVVGNIVGSQVAAGLYAEGVSWEYVTVLMVSLLVLVAVAFWATVDDKVDSALITAPGISPREIQAIPERRRIPIRQACMIPGVIFYSLTYSGIKMMNYGLMMWLPYFLEKKIGVKGEKMGLMVGSYDLGGTIGTIILGWLSDKTKDRILVTTPVIVLTIPLLFCLKLGTSDTLWYFFILIPLLGAALGGLTCFISSVVAADLGQAKANANKEEAKATIAGIVDGSGGIGASLGQFIIGALQEYSWDAVFNFMIMVCIFSILWTVPIMQSYYKRSKNEYEEEEGGDGKYVKQRTDIENNNNKII</sequence>
<evidence type="ECO:0000256" key="5">
    <source>
        <dbReference type="ARBA" id="ARBA00022692"/>
    </source>
</evidence>
<dbReference type="PIRSF" id="PIRSF002808">
    <property type="entry name" value="Hexose_phosphate_transp"/>
    <property type="match status" value="1"/>
</dbReference>
<evidence type="ECO:0000259" key="9">
    <source>
        <dbReference type="PROSITE" id="PS50850"/>
    </source>
</evidence>
<organism evidence="10 11">
    <name type="scientific">Blepharisma stoltei</name>
    <dbReference type="NCBI Taxonomy" id="1481888"/>
    <lineage>
        <taxon>Eukaryota</taxon>
        <taxon>Sar</taxon>
        <taxon>Alveolata</taxon>
        <taxon>Ciliophora</taxon>
        <taxon>Postciliodesmatophora</taxon>
        <taxon>Heterotrichea</taxon>
        <taxon>Heterotrichida</taxon>
        <taxon>Blepharismidae</taxon>
        <taxon>Blepharisma</taxon>
    </lineage>
</organism>
<keyword evidence="6 8" id="KW-1133">Transmembrane helix</keyword>
<keyword evidence="4" id="KW-0762">Sugar transport</keyword>
<feature type="transmembrane region" description="Helical" evidence="8">
    <location>
        <begin position="321"/>
        <end position="347"/>
    </location>
</feature>
<accession>A0AAU9IJ90</accession>
<evidence type="ECO:0000256" key="6">
    <source>
        <dbReference type="ARBA" id="ARBA00022989"/>
    </source>
</evidence>